<feature type="compositionally biased region" description="Basic and acidic residues" evidence="1">
    <location>
        <begin position="224"/>
        <end position="244"/>
    </location>
</feature>
<dbReference type="Proteomes" id="UP000015101">
    <property type="component" value="Unassembled WGS sequence"/>
</dbReference>
<gene>
    <name evidence="3" type="primary">20197990</name>
    <name evidence="2" type="ORF">HELRODRAFT_158674</name>
</gene>
<dbReference type="KEGG" id="hro:HELRODRAFT_158674"/>
<dbReference type="EnsemblMetazoa" id="HelroT158674">
    <property type="protein sequence ID" value="HelroP158674"/>
    <property type="gene ID" value="HelroG158674"/>
</dbReference>
<dbReference type="HOGENOM" id="CLU_797595_0_0_1"/>
<dbReference type="EMBL" id="KB095811">
    <property type="protein sequence ID" value="ESO12208.1"/>
    <property type="molecule type" value="Genomic_DNA"/>
</dbReference>
<dbReference type="CTD" id="20197990"/>
<evidence type="ECO:0000256" key="1">
    <source>
        <dbReference type="SAM" id="MobiDB-lite"/>
    </source>
</evidence>
<feature type="compositionally biased region" description="Polar residues" evidence="1">
    <location>
        <begin position="159"/>
        <end position="168"/>
    </location>
</feature>
<evidence type="ECO:0000313" key="4">
    <source>
        <dbReference type="Proteomes" id="UP000015101"/>
    </source>
</evidence>
<reference evidence="3" key="3">
    <citation type="submission" date="2015-06" db="UniProtKB">
        <authorList>
            <consortium name="EnsemblMetazoa"/>
        </authorList>
    </citation>
    <scope>IDENTIFICATION</scope>
</reference>
<protein>
    <submittedName>
        <fullName evidence="2 3">Uncharacterized protein</fullName>
    </submittedName>
</protein>
<dbReference type="EMBL" id="AMQM01000101">
    <property type="status" value="NOT_ANNOTATED_CDS"/>
    <property type="molecule type" value="Genomic_DNA"/>
</dbReference>
<dbReference type="GeneID" id="20197990"/>
<proteinExistence type="predicted"/>
<organism evidence="3 4">
    <name type="scientific">Helobdella robusta</name>
    <name type="common">Californian leech</name>
    <dbReference type="NCBI Taxonomy" id="6412"/>
    <lineage>
        <taxon>Eukaryota</taxon>
        <taxon>Metazoa</taxon>
        <taxon>Spiralia</taxon>
        <taxon>Lophotrochozoa</taxon>
        <taxon>Annelida</taxon>
        <taxon>Clitellata</taxon>
        <taxon>Hirudinea</taxon>
        <taxon>Rhynchobdellida</taxon>
        <taxon>Glossiphoniidae</taxon>
        <taxon>Helobdella</taxon>
    </lineage>
</organism>
<feature type="region of interest" description="Disordered" evidence="1">
    <location>
        <begin position="143"/>
        <end position="244"/>
    </location>
</feature>
<reference evidence="2 4" key="2">
    <citation type="journal article" date="2013" name="Nature">
        <title>Insights into bilaterian evolution from three spiralian genomes.</title>
        <authorList>
            <person name="Simakov O."/>
            <person name="Marletaz F."/>
            <person name="Cho S.J."/>
            <person name="Edsinger-Gonzales E."/>
            <person name="Havlak P."/>
            <person name="Hellsten U."/>
            <person name="Kuo D.H."/>
            <person name="Larsson T."/>
            <person name="Lv J."/>
            <person name="Arendt D."/>
            <person name="Savage R."/>
            <person name="Osoegawa K."/>
            <person name="de Jong P."/>
            <person name="Grimwood J."/>
            <person name="Chapman J.A."/>
            <person name="Shapiro H."/>
            <person name="Aerts A."/>
            <person name="Otillar R.P."/>
            <person name="Terry A.Y."/>
            <person name="Boore J.L."/>
            <person name="Grigoriev I.V."/>
            <person name="Lindberg D.R."/>
            <person name="Seaver E.C."/>
            <person name="Weisblat D.A."/>
            <person name="Putnam N.H."/>
            <person name="Rokhsar D.S."/>
        </authorList>
    </citation>
    <scope>NUCLEOTIDE SEQUENCE</scope>
</reference>
<reference evidence="4" key="1">
    <citation type="submission" date="2012-12" db="EMBL/GenBank/DDBJ databases">
        <authorList>
            <person name="Hellsten U."/>
            <person name="Grimwood J."/>
            <person name="Chapman J.A."/>
            <person name="Shapiro H."/>
            <person name="Aerts A."/>
            <person name="Otillar R.P."/>
            <person name="Terry A.Y."/>
            <person name="Boore J.L."/>
            <person name="Simakov O."/>
            <person name="Marletaz F."/>
            <person name="Cho S.-J."/>
            <person name="Edsinger-Gonzales E."/>
            <person name="Havlak P."/>
            <person name="Kuo D.-H."/>
            <person name="Larsson T."/>
            <person name="Lv J."/>
            <person name="Arendt D."/>
            <person name="Savage R."/>
            <person name="Osoegawa K."/>
            <person name="de Jong P."/>
            <person name="Lindberg D.R."/>
            <person name="Seaver E.C."/>
            <person name="Weisblat D.A."/>
            <person name="Putnam N.H."/>
            <person name="Grigoriev I.V."/>
            <person name="Rokhsar D.S."/>
        </authorList>
    </citation>
    <scope>NUCLEOTIDE SEQUENCE</scope>
</reference>
<evidence type="ECO:0000313" key="2">
    <source>
        <dbReference type="EMBL" id="ESO12208.1"/>
    </source>
</evidence>
<sequence>MFQATYGPRPILPTIWSYPIFQLPPPARCTPHGIDDILGIKNSNCKSPISDENDCDASDREEESYKIDCQQADILKRKKVIESLTNKVCSSIEKRLDDEDDADDDYPFKSSHAILNNKTIKLPFKFNNCDSIVSCRVSGTNKNTNNDAADDEAPLNNYAADSSSQQVCPSPDESFQKFDDDNSNNTSNHNNISSNNNNASNNSDYKESYNDTDGNGDDDDDDANHEPYMSREERMKHWKEGAPRHRADLARDMRLRRRRSLRGQAGGEAGRSLKDSFEGCCRLYEIYSNQSANTTAGCVTALRCFCYFIPSKADFQKHLPAEMAITNSNQLMQLLLLFYKYQFINNPC</sequence>
<evidence type="ECO:0000313" key="3">
    <source>
        <dbReference type="EnsemblMetazoa" id="HelroP158674"/>
    </source>
</evidence>
<name>T1EN40_HELRO</name>
<accession>T1EN40</accession>
<feature type="compositionally biased region" description="Acidic residues" evidence="1">
    <location>
        <begin position="214"/>
        <end position="223"/>
    </location>
</feature>
<dbReference type="RefSeq" id="XP_009008928.1">
    <property type="nucleotide sequence ID" value="XM_009010680.1"/>
</dbReference>
<dbReference type="InParanoid" id="T1EN40"/>
<feature type="compositionally biased region" description="Low complexity" evidence="1">
    <location>
        <begin position="183"/>
        <end position="203"/>
    </location>
</feature>
<keyword evidence="4" id="KW-1185">Reference proteome</keyword>
<dbReference type="AlphaFoldDB" id="T1EN40"/>